<organism evidence="2 3">
    <name type="scientific">Actinomarinicola tropica</name>
    <dbReference type="NCBI Taxonomy" id="2789776"/>
    <lineage>
        <taxon>Bacteria</taxon>
        <taxon>Bacillati</taxon>
        <taxon>Actinomycetota</taxon>
        <taxon>Acidimicrobiia</taxon>
        <taxon>Acidimicrobiales</taxon>
        <taxon>Iamiaceae</taxon>
        <taxon>Actinomarinicola</taxon>
    </lineage>
</organism>
<protein>
    <recommendedName>
        <fullName evidence="1">Peptidase C1A papain C-terminal domain-containing protein</fullName>
    </recommendedName>
</protein>
<dbReference type="Gene3D" id="3.90.70.10">
    <property type="entry name" value="Cysteine proteinases"/>
    <property type="match status" value="1"/>
</dbReference>
<dbReference type="GO" id="GO:0008234">
    <property type="term" value="F:cysteine-type peptidase activity"/>
    <property type="evidence" value="ECO:0007669"/>
    <property type="project" value="InterPro"/>
</dbReference>
<dbReference type="SMART" id="SM00645">
    <property type="entry name" value="Pept_C1"/>
    <property type="match status" value="1"/>
</dbReference>
<dbReference type="RefSeq" id="WP_153758194.1">
    <property type="nucleotide sequence ID" value="NZ_CP045851.1"/>
</dbReference>
<accession>A0A5Q2RB87</accession>
<dbReference type="AlphaFoldDB" id="A0A5Q2RB87"/>
<dbReference type="EMBL" id="CP045851">
    <property type="protein sequence ID" value="QGG94088.1"/>
    <property type="molecule type" value="Genomic_DNA"/>
</dbReference>
<dbReference type="KEGG" id="atq:GH723_02650"/>
<gene>
    <name evidence="2" type="ORF">GH723_02650</name>
</gene>
<name>A0A5Q2RB87_9ACTN</name>
<dbReference type="Proteomes" id="UP000334019">
    <property type="component" value="Chromosome"/>
</dbReference>
<evidence type="ECO:0000313" key="2">
    <source>
        <dbReference type="EMBL" id="QGG94088.1"/>
    </source>
</evidence>
<keyword evidence="3" id="KW-1185">Reference proteome</keyword>
<feature type="domain" description="Peptidase C1A papain C-terminal" evidence="1">
    <location>
        <begin position="14"/>
        <end position="232"/>
    </location>
</feature>
<dbReference type="InterPro" id="IPR000668">
    <property type="entry name" value="Peptidase_C1A_C"/>
</dbReference>
<sequence length="241" mass="24951">MTPHSTRRATSLALGPIDLRHLLPPGVRDQGPRPLCLPFTVSAVHEAARAQLAAGAEMLAVEPLWQHCVQAGVAGHSGTTLHAVTDAVSSTGQPTDAVWPYNNTLGAGTEPTPVTAATANFMTVDGIEVPLVHDGIEAPIEAALAIGLPVVLVVELTDQFDQPAADGEIDLPPLTAPVSDYHAVLAVGAATNPAGTTRRLLIRNSWGPGWGAGGYGWLPYDYLVAFAVQAGVADPSTLATR</sequence>
<dbReference type="SUPFAM" id="SSF54001">
    <property type="entry name" value="Cysteine proteinases"/>
    <property type="match status" value="1"/>
</dbReference>
<reference evidence="2 3" key="1">
    <citation type="submission" date="2019-11" db="EMBL/GenBank/DDBJ databases">
        <authorList>
            <person name="He Y."/>
        </authorList>
    </citation>
    <scope>NUCLEOTIDE SEQUENCE [LARGE SCALE GENOMIC DNA]</scope>
    <source>
        <strain evidence="2 3">SCSIO 58843</strain>
    </source>
</reference>
<evidence type="ECO:0000259" key="1">
    <source>
        <dbReference type="SMART" id="SM00645"/>
    </source>
</evidence>
<evidence type="ECO:0000313" key="3">
    <source>
        <dbReference type="Proteomes" id="UP000334019"/>
    </source>
</evidence>
<dbReference type="Pfam" id="PF00112">
    <property type="entry name" value="Peptidase_C1"/>
    <property type="match status" value="1"/>
</dbReference>
<proteinExistence type="predicted"/>
<dbReference type="InterPro" id="IPR038765">
    <property type="entry name" value="Papain-like_cys_pep_sf"/>
</dbReference>
<dbReference type="GO" id="GO:0006508">
    <property type="term" value="P:proteolysis"/>
    <property type="evidence" value="ECO:0007669"/>
    <property type="project" value="InterPro"/>
</dbReference>